<dbReference type="Gene3D" id="3.90.1010.10">
    <property type="match status" value="1"/>
</dbReference>
<protein>
    <submittedName>
        <fullName evidence="2">Iron-sulfur cluster assembly scaffold protein for SUF system, SufE2</fullName>
    </submittedName>
</protein>
<dbReference type="InterPro" id="IPR002871">
    <property type="entry name" value="NIF_FeS_clus_asmbl_NifU_N"/>
</dbReference>
<dbReference type="SUPFAM" id="SSF82649">
    <property type="entry name" value="SufE/NifU"/>
    <property type="match status" value="1"/>
</dbReference>
<sequence length="139" mass="15044">MDRKERVAFLLDHFGNPRHKGVLEGADVAMPGGSPECGGSVVVYLKGDGNGGIDGLSWTGQGDTISMGATSAIVERVREEKLTLQEVLDLDYEGFMDSIGRDVIGSRTRNATLGLSTIKSAVRKYQRDRRAETEERATA</sequence>
<evidence type="ECO:0000259" key="1">
    <source>
        <dbReference type="Pfam" id="PF01592"/>
    </source>
</evidence>
<proteinExistence type="predicted"/>
<dbReference type="GO" id="GO:0016226">
    <property type="term" value="P:iron-sulfur cluster assembly"/>
    <property type="evidence" value="ECO:0007669"/>
    <property type="project" value="InterPro"/>
</dbReference>
<accession>A0A6J4NQH4</accession>
<dbReference type="AlphaFoldDB" id="A0A6J4NQH4"/>
<dbReference type="GO" id="GO:0005506">
    <property type="term" value="F:iron ion binding"/>
    <property type="evidence" value="ECO:0007669"/>
    <property type="project" value="InterPro"/>
</dbReference>
<organism evidence="2">
    <name type="scientific">uncultured Rubrobacteraceae bacterium</name>
    <dbReference type="NCBI Taxonomy" id="349277"/>
    <lineage>
        <taxon>Bacteria</taxon>
        <taxon>Bacillati</taxon>
        <taxon>Actinomycetota</taxon>
        <taxon>Rubrobacteria</taxon>
        <taxon>Rubrobacterales</taxon>
        <taxon>Rubrobacteraceae</taxon>
        <taxon>environmental samples</taxon>
    </lineage>
</organism>
<reference evidence="2" key="1">
    <citation type="submission" date="2020-02" db="EMBL/GenBank/DDBJ databases">
        <authorList>
            <person name="Meier V. D."/>
        </authorList>
    </citation>
    <scope>NUCLEOTIDE SEQUENCE</scope>
    <source>
        <strain evidence="2">AVDCRST_MAG01</strain>
    </source>
</reference>
<dbReference type="GO" id="GO:0051536">
    <property type="term" value="F:iron-sulfur cluster binding"/>
    <property type="evidence" value="ECO:0007669"/>
    <property type="project" value="InterPro"/>
</dbReference>
<name>A0A6J4NQH4_9ACTN</name>
<gene>
    <name evidence="2" type="ORF">AVDCRST_MAG01-01-691</name>
</gene>
<dbReference type="Pfam" id="PF01592">
    <property type="entry name" value="NifU_N"/>
    <property type="match status" value="1"/>
</dbReference>
<dbReference type="EMBL" id="CADCUW010000109">
    <property type="protein sequence ID" value="CAA9394574.1"/>
    <property type="molecule type" value="Genomic_DNA"/>
</dbReference>
<evidence type="ECO:0000313" key="2">
    <source>
        <dbReference type="EMBL" id="CAA9394574.1"/>
    </source>
</evidence>
<feature type="domain" description="NIF system FeS cluster assembly NifU N-terminal" evidence="1">
    <location>
        <begin position="10"/>
        <end position="129"/>
    </location>
</feature>
<dbReference type="CDD" id="cd06664">
    <property type="entry name" value="IscU_like"/>
    <property type="match status" value="1"/>
</dbReference>